<reference evidence="1" key="1">
    <citation type="journal article" date="2021" name="Proc. Natl. Acad. Sci. U.S.A.">
        <title>A Catalog of Tens of Thousands of Viruses from Human Metagenomes Reveals Hidden Associations with Chronic Diseases.</title>
        <authorList>
            <person name="Tisza M.J."/>
            <person name="Buck C.B."/>
        </authorList>
    </citation>
    <scope>NUCLEOTIDE SEQUENCE</scope>
    <source>
        <strain evidence="1">CtGns7</strain>
    </source>
</reference>
<accession>A0A8S5S988</accession>
<sequence length="92" mass="10811">MPINVKLNKEKEFSNTLDFHKDIQYGDVFEYCDPNDYNIGDDKWYGMKVGKEADNGVWVDCIVDLDTFEIYTDIEHYKFLEIIDCSLVKNAD</sequence>
<protein>
    <submittedName>
        <fullName evidence="1">Uncharacterized protein</fullName>
    </submittedName>
</protein>
<organism evidence="1">
    <name type="scientific">Phage sp. ctGns7</name>
    <dbReference type="NCBI Taxonomy" id="2828003"/>
    <lineage>
        <taxon>Viruses</taxon>
    </lineage>
</organism>
<proteinExistence type="predicted"/>
<evidence type="ECO:0000313" key="1">
    <source>
        <dbReference type="EMBL" id="DAF47502.1"/>
    </source>
</evidence>
<name>A0A8S5S988_9VIRU</name>
<dbReference type="EMBL" id="BK032555">
    <property type="protein sequence ID" value="DAF47502.1"/>
    <property type="molecule type" value="Genomic_DNA"/>
</dbReference>